<comment type="caution">
    <text evidence="6">The sequence shown here is derived from an EMBL/GenBank/DDBJ whole genome shotgun (WGS) entry which is preliminary data.</text>
</comment>
<evidence type="ECO:0000256" key="3">
    <source>
        <dbReference type="ARBA" id="ARBA00022989"/>
    </source>
</evidence>
<evidence type="ECO:0000256" key="5">
    <source>
        <dbReference type="SAM" id="Phobius"/>
    </source>
</evidence>
<dbReference type="RefSeq" id="WP_150033218.1">
    <property type="nucleotide sequence ID" value="NZ_VWSH01000003.1"/>
</dbReference>
<evidence type="ECO:0000313" key="6">
    <source>
        <dbReference type="EMBL" id="KAA5533471.1"/>
    </source>
</evidence>
<accession>A0A5M6CEE6</accession>
<proteinExistence type="predicted"/>
<keyword evidence="2 5" id="KW-0812">Transmembrane</keyword>
<dbReference type="GO" id="GO:0009403">
    <property type="term" value="P:toxin biosynthetic process"/>
    <property type="evidence" value="ECO:0007669"/>
    <property type="project" value="InterPro"/>
</dbReference>
<comment type="subcellular location">
    <subcellularLocation>
        <location evidence="1">Membrane</location>
        <topology evidence="1">Multi-pass membrane protein</topology>
    </subcellularLocation>
</comment>
<name>A0A5M6CEE6_9BACT</name>
<feature type="transmembrane region" description="Helical" evidence="5">
    <location>
        <begin position="134"/>
        <end position="157"/>
    </location>
</feature>
<feature type="transmembrane region" description="Helical" evidence="5">
    <location>
        <begin position="101"/>
        <end position="122"/>
    </location>
</feature>
<dbReference type="Proteomes" id="UP000323632">
    <property type="component" value="Unassembled WGS sequence"/>
</dbReference>
<protein>
    <submittedName>
        <fullName evidence="6">CvpA family protein</fullName>
    </submittedName>
</protein>
<organism evidence="6 7">
    <name type="scientific">Taibaiella lutea</name>
    <dbReference type="NCBI Taxonomy" id="2608001"/>
    <lineage>
        <taxon>Bacteria</taxon>
        <taxon>Pseudomonadati</taxon>
        <taxon>Bacteroidota</taxon>
        <taxon>Chitinophagia</taxon>
        <taxon>Chitinophagales</taxon>
        <taxon>Chitinophagaceae</taxon>
        <taxon>Taibaiella</taxon>
    </lineage>
</organism>
<dbReference type="EMBL" id="VWSH01000003">
    <property type="protein sequence ID" value="KAA5533471.1"/>
    <property type="molecule type" value="Genomic_DNA"/>
</dbReference>
<dbReference type="PANTHER" id="PTHR37306">
    <property type="entry name" value="COLICIN V PRODUCTION PROTEIN"/>
    <property type="match status" value="1"/>
</dbReference>
<dbReference type="Pfam" id="PF02674">
    <property type="entry name" value="Colicin_V"/>
    <property type="match status" value="1"/>
</dbReference>
<evidence type="ECO:0000256" key="1">
    <source>
        <dbReference type="ARBA" id="ARBA00004141"/>
    </source>
</evidence>
<dbReference type="PANTHER" id="PTHR37306:SF1">
    <property type="entry name" value="COLICIN V PRODUCTION PROTEIN"/>
    <property type="match status" value="1"/>
</dbReference>
<gene>
    <name evidence="6" type="ORF">F0919_13095</name>
</gene>
<feature type="transmembrane region" description="Helical" evidence="5">
    <location>
        <begin position="23"/>
        <end position="52"/>
    </location>
</feature>
<evidence type="ECO:0000313" key="7">
    <source>
        <dbReference type="Proteomes" id="UP000323632"/>
    </source>
</evidence>
<evidence type="ECO:0000256" key="2">
    <source>
        <dbReference type="ARBA" id="ARBA00022692"/>
    </source>
</evidence>
<evidence type="ECO:0000256" key="4">
    <source>
        <dbReference type="ARBA" id="ARBA00023136"/>
    </source>
</evidence>
<dbReference type="InterPro" id="IPR003825">
    <property type="entry name" value="Colicin-V_CvpA"/>
</dbReference>
<sequence>MIIDVLYLIFLIFFLIRGYSKGIVIALFAVLSVIIGIFCAIKFSGFIANLIFKDATPFWVPFLSYVIVFIGVVFLVRLGAKAIDKLMKVAFLGFFNRICGALLYGLLITLVFSSFLWFFNHWGMIKPETKNASYSYNFLIVFAPKAFSLIGILFPFAKNLFKDFSSIIDSVNLPG</sequence>
<keyword evidence="4 5" id="KW-0472">Membrane</keyword>
<feature type="transmembrane region" description="Helical" evidence="5">
    <location>
        <begin position="58"/>
        <end position="80"/>
    </location>
</feature>
<dbReference type="AlphaFoldDB" id="A0A5M6CEE6"/>
<reference evidence="6 7" key="1">
    <citation type="submission" date="2019-09" db="EMBL/GenBank/DDBJ databases">
        <title>Genome sequence and assembly of Taibaiella sp.</title>
        <authorList>
            <person name="Chhetri G."/>
        </authorList>
    </citation>
    <scope>NUCLEOTIDE SEQUENCE [LARGE SCALE GENOMIC DNA]</scope>
    <source>
        <strain evidence="6 7">KVB11</strain>
    </source>
</reference>
<dbReference type="GO" id="GO:0016020">
    <property type="term" value="C:membrane"/>
    <property type="evidence" value="ECO:0007669"/>
    <property type="project" value="UniProtKB-SubCell"/>
</dbReference>
<keyword evidence="7" id="KW-1185">Reference proteome</keyword>
<keyword evidence="3 5" id="KW-1133">Transmembrane helix</keyword>